<evidence type="ECO:0000313" key="2">
    <source>
        <dbReference type="Proteomes" id="UP001374803"/>
    </source>
</evidence>
<organism evidence="1 2">
    <name type="scientific">Pendulispora rubella</name>
    <dbReference type="NCBI Taxonomy" id="2741070"/>
    <lineage>
        <taxon>Bacteria</taxon>
        <taxon>Pseudomonadati</taxon>
        <taxon>Myxococcota</taxon>
        <taxon>Myxococcia</taxon>
        <taxon>Myxococcales</taxon>
        <taxon>Sorangiineae</taxon>
        <taxon>Pendulisporaceae</taxon>
        <taxon>Pendulispora</taxon>
    </lineage>
</organism>
<protein>
    <submittedName>
        <fullName evidence="1">Uncharacterized protein</fullName>
    </submittedName>
</protein>
<dbReference type="Proteomes" id="UP001374803">
    <property type="component" value="Chromosome"/>
</dbReference>
<dbReference type="RefSeq" id="WP_394830286.1">
    <property type="nucleotide sequence ID" value="NZ_CP089929.1"/>
</dbReference>
<gene>
    <name evidence="1" type="ORF">LVJ94_27635</name>
</gene>
<dbReference type="EMBL" id="CP089983">
    <property type="protein sequence ID" value="WXB00684.1"/>
    <property type="molecule type" value="Genomic_DNA"/>
</dbReference>
<sequence>MSKDGSELGPTCHFEGESSTCGKCIARSCQTAVNGCCGDSSCKNSLSTLDGCAQNGGLDCALLQSYGYGTPTTAMQKLGACVSGSCASACNAVGGGDGGGSGRSPLHPGVWCSGSADSCSCYDDTTLVNAEICDDTTVDNAVCCQGIGWPDRDLSCSCRRFACKDTTSGCECSGSGSGNKNTCEKKAPGYHCCATDYSTCKCTAAACPTYEKEVTSCTKAIVTCSSDQQKTTRCN</sequence>
<reference evidence="1" key="1">
    <citation type="submission" date="2021-12" db="EMBL/GenBank/DDBJ databases">
        <title>Discovery of the Pendulisporaceae a myxobacterial family with distinct sporulation behavior and unique specialized metabolism.</title>
        <authorList>
            <person name="Garcia R."/>
            <person name="Popoff A."/>
            <person name="Bader C.D."/>
            <person name="Loehr J."/>
            <person name="Walesch S."/>
            <person name="Walt C."/>
            <person name="Boldt J."/>
            <person name="Bunk B."/>
            <person name="Haeckl F.J.F.P.J."/>
            <person name="Gunesch A.P."/>
            <person name="Birkelbach J."/>
            <person name="Nuebel U."/>
            <person name="Pietschmann T."/>
            <person name="Bach T."/>
            <person name="Mueller R."/>
        </authorList>
    </citation>
    <scope>NUCLEOTIDE SEQUENCE</scope>
    <source>
        <strain evidence="1">MSr11367</strain>
    </source>
</reference>
<evidence type="ECO:0000313" key="1">
    <source>
        <dbReference type="EMBL" id="WXB00684.1"/>
    </source>
</evidence>
<keyword evidence="2" id="KW-1185">Reference proteome</keyword>
<proteinExistence type="predicted"/>
<name>A0ABZ2KPU1_9BACT</name>
<accession>A0ABZ2KPU1</accession>